<sequence>MMKIRLKGSDVINSSNFRLISTKHGFPFACIGMPLIITRTERTLAYIISELDELKREEFYRLKKIQDKKKIHKAKVEKEKQARIAAGIVRESEAGNLLDEGDEDILFYYFNERHRFLSNMTVVLVGSRLYSPLTRDIHHWAVTDGSRISSRPQSYHGANVKYVPNDVRTYSDVPDVP</sequence>
<dbReference type="EMBL" id="OV651822">
    <property type="protein sequence ID" value="CAH1100090.1"/>
    <property type="molecule type" value="Genomic_DNA"/>
</dbReference>
<keyword evidence="5" id="KW-0175">Coiled coil</keyword>
<keyword evidence="7" id="KW-1185">Reference proteome</keyword>
<dbReference type="GO" id="GO:0046961">
    <property type="term" value="F:proton-transporting ATPase activity, rotational mechanism"/>
    <property type="evidence" value="ECO:0007669"/>
    <property type="project" value="InterPro"/>
</dbReference>
<dbReference type="Gene3D" id="1.10.287.3240">
    <property type="match status" value="1"/>
</dbReference>
<comment type="similarity">
    <text evidence="1">Belongs to the V-ATPase D subunit family.</text>
</comment>
<evidence type="ECO:0000256" key="3">
    <source>
        <dbReference type="ARBA" id="ARBA00023065"/>
    </source>
</evidence>
<proteinExistence type="inferred from homology"/>
<keyword evidence="2" id="KW-0813">Transport</keyword>
<evidence type="ECO:0000256" key="4">
    <source>
        <dbReference type="ARBA" id="ARBA00045737"/>
    </source>
</evidence>
<evidence type="ECO:0000256" key="2">
    <source>
        <dbReference type="ARBA" id="ARBA00022448"/>
    </source>
</evidence>
<evidence type="ECO:0000256" key="5">
    <source>
        <dbReference type="SAM" id="Coils"/>
    </source>
</evidence>
<evidence type="ECO:0000313" key="6">
    <source>
        <dbReference type="EMBL" id="CAH1100090.1"/>
    </source>
</evidence>
<protein>
    <submittedName>
        <fullName evidence="6">Uncharacterized protein</fullName>
    </submittedName>
</protein>
<dbReference type="Proteomes" id="UP001153636">
    <property type="component" value="Chromosome 10"/>
</dbReference>
<comment type="function">
    <text evidence="4">Subunit of the V1 complex of vacuolar(H+)-ATPase (V-ATPase), a multisubunit enzyme composed of a peripheral complex (V1) that hydrolyzes ATP and a membrane integral complex (V0) that translocates protons. V-ATPase is responsible for acidifying and maintaining the pH of intracellular compartments and in some cell types, is targeted to the plasma membrane, where it is responsible for acidifying the extracellular environment.</text>
</comment>
<organism evidence="6 7">
    <name type="scientific">Psylliodes chrysocephalus</name>
    <dbReference type="NCBI Taxonomy" id="3402493"/>
    <lineage>
        <taxon>Eukaryota</taxon>
        <taxon>Metazoa</taxon>
        <taxon>Ecdysozoa</taxon>
        <taxon>Arthropoda</taxon>
        <taxon>Hexapoda</taxon>
        <taxon>Insecta</taxon>
        <taxon>Pterygota</taxon>
        <taxon>Neoptera</taxon>
        <taxon>Endopterygota</taxon>
        <taxon>Coleoptera</taxon>
        <taxon>Polyphaga</taxon>
        <taxon>Cucujiformia</taxon>
        <taxon>Chrysomeloidea</taxon>
        <taxon>Chrysomelidae</taxon>
        <taxon>Galerucinae</taxon>
        <taxon>Alticini</taxon>
        <taxon>Psylliodes</taxon>
    </lineage>
</organism>
<evidence type="ECO:0000313" key="7">
    <source>
        <dbReference type="Proteomes" id="UP001153636"/>
    </source>
</evidence>
<dbReference type="OrthoDB" id="7676488at2759"/>
<keyword evidence="3" id="KW-0406">Ion transport</keyword>
<accession>A0A9P0CHQ6</accession>
<dbReference type="AlphaFoldDB" id="A0A9P0CHQ6"/>
<dbReference type="PANTHER" id="PTHR11671">
    <property type="entry name" value="V-TYPE ATP SYNTHASE SUBUNIT D"/>
    <property type="match status" value="1"/>
</dbReference>
<name>A0A9P0CHQ6_9CUCU</name>
<dbReference type="Pfam" id="PF01813">
    <property type="entry name" value="ATP-synt_D"/>
    <property type="match status" value="1"/>
</dbReference>
<feature type="coiled-coil region" evidence="5">
    <location>
        <begin position="37"/>
        <end position="82"/>
    </location>
</feature>
<dbReference type="InterPro" id="IPR002699">
    <property type="entry name" value="V_ATPase_D"/>
</dbReference>
<gene>
    <name evidence="6" type="ORF">PSYICH_LOCUS1446</name>
</gene>
<evidence type="ECO:0000256" key="1">
    <source>
        <dbReference type="ARBA" id="ARBA00005850"/>
    </source>
</evidence>
<reference evidence="6" key="1">
    <citation type="submission" date="2022-01" db="EMBL/GenBank/DDBJ databases">
        <authorList>
            <person name="King R."/>
        </authorList>
    </citation>
    <scope>NUCLEOTIDE SEQUENCE</scope>
</reference>